<dbReference type="Gene3D" id="1.20.1070.10">
    <property type="entry name" value="Rhodopsin 7-helix transmembrane proteins"/>
    <property type="match status" value="1"/>
</dbReference>
<dbReference type="Proteomes" id="UP000015104">
    <property type="component" value="Unassembled WGS sequence"/>
</dbReference>
<dbReference type="PROSITE" id="PS50261">
    <property type="entry name" value="G_PROTEIN_RECEP_F2_4"/>
    <property type="match status" value="1"/>
</dbReference>
<dbReference type="GO" id="GO:0007157">
    <property type="term" value="P:heterophilic cell-cell adhesion via plasma membrane cell adhesion molecules"/>
    <property type="evidence" value="ECO:0007669"/>
    <property type="project" value="UniProtKB-ARBA"/>
</dbReference>
<dbReference type="PROSITE" id="PS00232">
    <property type="entry name" value="CADHERIN_1"/>
    <property type="match status" value="6"/>
</dbReference>
<dbReference type="Pfam" id="PF23592">
    <property type="entry name" value="Cadherin_CELSR2_9th"/>
    <property type="match status" value="1"/>
</dbReference>
<feature type="domain" description="Laminin G" evidence="25">
    <location>
        <begin position="1488"/>
        <end position="1666"/>
    </location>
</feature>
<dbReference type="SMART" id="SM00112">
    <property type="entry name" value="CA"/>
    <property type="match status" value="8"/>
</dbReference>
<dbReference type="InterPro" id="IPR001881">
    <property type="entry name" value="EGF-like_Ca-bd_dom"/>
</dbReference>
<keyword evidence="12" id="KW-0297">G-protein coupled receptor</keyword>
<evidence type="ECO:0000256" key="2">
    <source>
        <dbReference type="ARBA" id="ARBA00004251"/>
    </source>
</evidence>
<keyword evidence="16" id="KW-0325">Glycoprotein</keyword>
<dbReference type="InterPro" id="IPR020894">
    <property type="entry name" value="Cadherin_CS"/>
</dbReference>
<dbReference type="FunFam" id="2.60.40.60:FF:000005">
    <property type="entry name" value="Protocadherin 9"/>
    <property type="match status" value="1"/>
</dbReference>
<dbReference type="InterPro" id="IPR013320">
    <property type="entry name" value="ConA-like_dom_sf"/>
</dbReference>
<evidence type="ECO:0000313" key="31">
    <source>
        <dbReference type="EnsemblMetazoa" id="tetur04g02910.1"/>
    </source>
</evidence>
<feature type="disulfide bond" evidence="20">
    <location>
        <begin position="1695"/>
        <end position="1704"/>
    </location>
</feature>
<evidence type="ECO:0000259" key="27">
    <source>
        <dbReference type="PROSITE" id="PS50027"/>
    </source>
</evidence>
<feature type="domain" description="G-protein coupled receptors family 2 profile 1" evidence="28">
    <location>
        <begin position="1831"/>
        <end position="1904"/>
    </location>
</feature>
<feature type="disulfide bond" evidence="21">
    <location>
        <begin position="1820"/>
        <end position="1829"/>
    </location>
</feature>
<dbReference type="Pfam" id="PF00053">
    <property type="entry name" value="EGF_laminin"/>
    <property type="match status" value="1"/>
</dbReference>
<protein>
    <submittedName>
        <fullName evidence="31">Uncharacterized protein</fullName>
    </submittedName>
</protein>
<feature type="domain" description="Cadherin" evidence="30">
    <location>
        <begin position="49"/>
        <end position="153"/>
    </location>
</feature>
<organism evidence="31 32">
    <name type="scientific">Tetranychus urticae</name>
    <name type="common">Two-spotted spider mite</name>
    <dbReference type="NCBI Taxonomy" id="32264"/>
    <lineage>
        <taxon>Eukaryota</taxon>
        <taxon>Metazoa</taxon>
        <taxon>Ecdysozoa</taxon>
        <taxon>Arthropoda</taxon>
        <taxon>Chelicerata</taxon>
        <taxon>Arachnida</taxon>
        <taxon>Acari</taxon>
        <taxon>Acariformes</taxon>
        <taxon>Trombidiformes</taxon>
        <taxon>Prostigmata</taxon>
        <taxon>Eleutherengona</taxon>
        <taxon>Raphignathae</taxon>
        <taxon>Tetranychoidea</taxon>
        <taxon>Tetranychidae</taxon>
        <taxon>Tetranychus</taxon>
    </lineage>
</organism>
<dbReference type="FunFam" id="4.10.1240.10:FF:000021">
    <property type="entry name" value="Cadherin EGF LAG seven-pass G-type receptor"/>
    <property type="match status" value="1"/>
</dbReference>
<evidence type="ECO:0000259" key="25">
    <source>
        <dbReference type="PROSITE" id="PS50025"/>
    </source>
</evidence>
<feature type="transmembrane region" description="Helical" evidence="23">
    <location>
        <begin position="2420"/>
        <end position="2440"/>
    </location>
</feature>
<dbReference type="SMART" id="SM00282">
    <property type="entry name" value="LamG"/>
    <property type="match status" value="2"/>
</dbReference>
<feature type="disulfide bond" evidence="20">
    <location>
        <begin position="1474"/>
        <end position="1483"/>
    </location>
</feature>
<evidence type="ECO:0000256" key="21">
    <source>
        <dbReference type="PROSITE-ProRule" id="PRU00460"/>
    </source>
</evidence>
<dbReference type="FunFam" id="2.10.25.10:FF:000011">
    <property type="entry name" value="Cadherin EGF LAG seven-pass G-type receptor"/>
    <property type="match status" value="1"/>
</dbReference>
<dbReference type="GO" id="GO:0016339">
    <property type="term" value="P:calcium-dependent cell-cell adhesion via plasma membrane cell adhesion molecules"/>
    <property type="evidence" value="ECO:0007669"/>
    <property type="project" value="UniProtKB-ARBA"/>
</dbReference>
<feature type="domain" description="Cadherin" evidence="30">
    <location>
        <begin position="262"/>
        <end position="368"/>
    </location>
</feature>
<feature type="domain" description="EGF-like" evidence="26">
    <location>
        <begin position="1448"/>
        <end position="1484"/>
    </location>
</feature>
<reference evidence="31" key="2">
    <citation type="submission" date="2015-06" db="UniProtKB">
        <authorList>
            <consortium name="EnsemblMetazoa"/>
        </authorList>
    </citation>
    <scope>IDENTIFICATION</scope>
</reference>
<dbReference type="Pfam" id="PF00028">
    <property type="entry name" value="Cadherin"/>
    <property type="match status" value="8"/>
</dbReference>
<reference evidence="32" key="1">
    <citation type="submission" date="2011-08" db="EMBL/GenBank/DDBJ databases">
        <authorList>
            <person name="Rombauts S."/>
        </authorList>
    </citation>
    <scope>NUCLEOTIDE SEQUENCE</scope>
    <source>
        <strain evidence="32">London</strain>
    </source>
</reference>
<dbReference type="PRINTS" id="PR00205">
    <property type="entry name" value="CADHERIN"/>
</dbReference>
<keyword evidence="6 23" id="KW-0812">Transmembrane</keyword>
<feature type="compositionally biased region" description="Polar residues" evidence="22">
    <location>
        <begin position="2883"/>
        <end position="2927"/>
    </location>
</feature>
<feature type="chain" id="PRO_5004590951" evidence="24">
    <location>
        <begin position="18"/>
        <end position="2943"/>
    </location>
</feature>
<feature type="signal peptide" evidence="24">
    <location>
        <begin position="1"/>
        <end position="17"/>
    </location>
</feature>
<dbReference type="InterPro" id="IPR000832">
    <property type="entry name" value="GPCR_2_secretin-like"/>
</dbReference>
<dbReference type="PROSITE" id="PS01248">
    <property type="entry name" value="EGF_LAM_1"/>
    <property type="match status" value="1"/>
</dbReference>
<dbReference type="PROSITE" id="PS50026">
    <property type="entry name" value="EGF_3"/>
    <property type="match status" value="4"/>
</dbReference>
<name>T1K1W7_TETUR</name>
<keyword evidence="13 23" id="KW-0472">Membrane</keyword>
<feature type="region of interest" description="Disordered" evidence="22">
    <location>
        <begin position="2615"/>
        <end position="2700"/>
    </location>
</feature>
<feature type="domain" description="EGF-like" evidence="26">
    <location>
        <begin position="1706"/>
        <end position="1742"/>
    </location>
</feature>
<keyword evidence="15" id="KW-0675">Receptor</keyword>
<proteinExistence type="predicted"/>
<feature type="domain" description="Laminin G" evidence="25">
    <location>
        <begin position="1243"/>
        <end position="1445"/>
    </location>
</feature>
<feature type="disulfide bond" evidence="21">
    <location>
        <begin position="1799"/>
        <end position="1811"/>
    </location>
</feature>
<evidence type="ECO:0000256" key="16">
    <source>
        <dbReference type="ARBA" id="ARBA00023180"/>
    </source>
</evidence>
<feature type="domain" description="Cadherin" evidence="30">
    <location>
        <begin position="369"/>
        <end position="487"/>
    </location>
</feature>
<dbReference type="PRINTS" id="PR00249">
    <property type="entry name" value="GPCRSECRETIN"/>
</dbReference>
<dbReference type="InterPro" id="IPR001879">
    <property type="entry name" value="GPCR_2_extracellular_dom"/>
</dbReference>
<dbReference type="InterPro" id="IPR015919">
    <property type="entry name" value="Cadherin-like_sf"/>
</dbReference>
<feature type="transmembrane region" description="Helical" evidence="23">
    <location>
        <begin position="2534"/>
        <end position="2552"/>
    </location>
</feature>
<dbReference type="CDD" id="cd00110">
    <property type="entry name" value="LamG"/>
    <property type="match status" value="2"/>
</dbReference>
<keyword evidence="4" id="KW-1003">Cell membrane</keyword>
<feature type="region of interest" description="Disordered" evidence="22">
    <location>
        <begin position="2846"/>
        <end position="2943"/>
    </location>
</feature>
<feature type="domain" description="EGF-like" evidence="26">
    <location>
        <begin position="1668"/>
        <end position="1705"/>
    </location>
</feature>
<dbReference type="CDD" id="cd11304">
    <property type="entry name" value="Cadherin_repeat"/>
    <property type="match status" value="8"/>
</dbReference>
<feature type="transmembrane region" description="Helical" evidence="23">
    <location>
        <begin position="2310"/>
        <end position="2337"/>
    </location>
</feature>
<dbReference type="FunFam" id="2.60.40.60:FF:000020">
    <property type="entry name" value="Dachsous cadherin-related 1b"/>
    <property type="match status" value="3"/>
</dbReference>
<evidence type="ECO:0000259" key="30">
    <source>
        <dbReference type="PROSITE" id="PS50268"/>
    </source>
</evidence>
<dbReference type="GO" id="GO:0005509">
    <property type="term" value="F:calcium ion binding"/>
    <property type="evidence" value="ECO:0007669"/>
    <property type="project" value="UniProtKB-UniRule"/>
</dbReference>
<dbReference type="GO" id="GO:0016324">
    <property type="term" value="C:apical plasma membrane"/>
    <property type="evidence" value="ECO:0007669"/>
    <property type="project" value="UniProtKB-SubCell"/>
</dbReference>
<feature type="domain" description="Cadherin" evidence="30">
    <location>
        <begin position="799"/>
        <end position="904"/>
    </location>
</feature>
<feature type="disulfide bond" evidence="20">
    <location>
        <begin position="1713"/>
        <end position="1730"/>
    </location>
</feature>
<feature type="compositionally biased region" description="Low complexity" evidence="22">
    <location>
        <begin position="2664"/>
        <end position="2674"/>
    </location>
</feature>
<dbReference type="PROSITE" id="PS01186">
    <property type="entry name" value="EGF_2"/>
    <property type="match status" value="1"/>
</dbReference>
<evidence type="ECO:0000256" key="15">
    <source>
        <dbReference type="ARBA" id="ARBA00023170"/>
    </source>
</evidence>
<dbReference type="CDD" id="cd15441">
    <property type="entry name" value="7tmB2_CELSR_Adhesion_IV"/>
    <property type="match status" value="1"/>
</dbReference>
<keyword evidence="14 20" id="KW-1015">Disulfide bond</keyword>
<dbReference type="GO" id="GO:0051239">
    <property type="term" value="P:regulation of multicellular organismal process"/>
    <property type="evidence" value="ECO:0007669"/>
    <property type="project" value="UniProtKB-ARBA"/>
</dbReference>
<dbReference type="InterPro" id="IPR001791">
    <property type="entry name" value="Laminin_G"/>
</dbReference>
<dbReference type="EnsemblMetazoa" id="tetur04g02910.1">
    <property type="protein sequence ID" value="tetur04g02910.1"/>
    <property type="gene ID" value="tetur04g02910"/>
</dbReference>
<feature type="domain" description="G-protein coupled receptors family 2 profile 2" evidence="29">
    <location>
        <begin position="2312"/>
        <end position="2553"/>
    </location>
</feature>
<evidence type="ECO:0000256" key="18">
    <source>
        <dbReference type="ARBA" id="ARBA00023292"/>
    </source>
</evidence>
<evidence type="ECO:0000256" key="5">
    <source>
        <dbReference type="ARBA" id="ARBA00022536"/>
    </source>
</evidence>
<evidence type="ECO:0000256" key="9">
    <source>
        <dbReference type="ARBA" id="ARBA00022837"/>
    </source>
</evidence>
<feature type="domain" description="Cadherin" evidence="30">
    <location>
        <begin position="693"/>
        <end position="798"/>
    </location>
</feature>
<keyword evidence="18 21" id="KW-0424">Laminin EGF-like domain</keyword>
<dbReference type="STRING" id="32264.T1K1W7"/>
<feature type="domain" description="Laminin EGF-like" evidence="27">
    <location>
        <begin position="1799"/>
        <end position="1846"/>
    </location>
</feature>
<keyword evidence="17" id="KW-0807">Transducer</keyword>
<dbReference type="CDD" id="cd00054">
    <property type="entry name" value="EGF_CA"/>
    <property type="match status" value="4"/>
</dbReference>
<dbReference type="HOGENOM" id="CLU_000158_1_0_1"/>
<feature type="domain" description="Cadherin" evidence="30">
    <location>
        <begin position="591"/>
        <end position="692"/>
    </location>
</feature>
<comment type="caution">
    <text evidence="20">Lacks conserved residue(s) required for the propagation of feature annotation.</text>
</comment>
<dbReference type="PANTHER" id="PTHR24026">
    <property type="entry name" value="FAT ATYPICAL CADHERIN-RELATED"/>
    <property type="match status" value="1"/>
</dbReference>
<dbReference type="GO" id="GO:0048638">
    <property type="term" value="P:regulation of developmental growth"/>
    <property type="evidence" value="ECO:0007669"/>
    <property type="project" value="UniProtKB-ARBA"/>
</dbReference>
<feature type="transmembrane region" description="Helical" evidence="23">
    <location>
        <begin position="2460"/>
        <end position="2481"/>
    </location>
</feature>
<dbReference type="PROSITE" id="PS50268">
    <property type="entry name" value="CADHERIN_2"/>
    <property type="match status" value="8"/>
</dbReference>
<dbReference type="Pfam" id="PF02210">
    <property type="entry name" value="Laminin_G_2"/>
    <property type="match status" value="2"/>
</dbReference>
<keyword evidence="32" id="KW-1185">Reference proteome</keyword>
<accession>T1K1W7</accession>
<dbReference type="InterPro" id="IPR000742">
    <property type="entry name" value="EGF"/>
</dbReference>
<evidence type="ECO:0000256" key="4">
    <source>
        <dbReference type="ARBA" id="ARBA00022475"/>
    </source>
</evidence>
<feature type="compositionally biased region" description="Low complexity" evidence="22">
    <location>
        <begin position="2615"/>
        <end position="2630"/>
    </location>
</feature>
<dbReference type="SMART" id="SM00179">
    <property type="entry name" value="EGF_CA"/>
    <property type="match status" value="4"/>
</dbReference>
<feature type="transmembrane region" description="Helical" evidence="23">
    <location>
        <begin position="2501"/>
        <end position="2522"/>
    </location>
</feature>
<dbReference type="SMART" id="SM00008">
    <property type="entry name" value="HormR"/>
    <property type="match status" value="1"/>
</dbReference>
<dbReference type="Gene3D" id="4.10.1240.10">
    <property type="entry name" value="GPCR, family 2, extracellular hormone receptor domain"/>
    <property type="match status" value="1"/>
</dbReference>
<feature type="compositionally biased region" description="Basic and acidic residues" evidence="22">
    <location>
        <begin position="2846"/>
        <end position="2857"/>
    </location>
</feature>
<evidence type="ECO:0000256" key="6">
    <source>
        <dbReference type="ARBA" id="ARBA00022692"/>
    </source>
</evidence>
<feature type="compositionally biased region" description="Basic residues" evidence="22">
    <location>
        <begin position="2646"/>
        <end position="2663"/>
    </location>
</feature>
<dbReference type="InterPro" id="IPR056286">
    <property type="entry name" value="Cadherin_CELSR1-3_9th"/>
</dbReference>
<keyword evidence="9 19" id="KW-0106">Calcium</keyword>
<evidence type="ECO:0000259" key="29">
    <source>
        <dbReference type="PROSITE" id="PS50261"/>
    </source>
</evidence>
<evidence type="ECO:0000256" key="24">
    <source>
        <dbReference type="SAM" id="SignalP"/>
    </source>
</evidence>
<feature type="transmembrane region" description="Helical" evidence="23">
    <location>
        <begin position="2380"/>
        <end position="2399"/>
    </location>
</feature>
<dbReference type="Pfam" id="PF00002">
    <property type="entry name" value="7tm_2"/>
    <property type="match status" value="1"/>
</dbReference>
<dbReference type="InterPro" id="IPR036445">
    <property type="entry name" value="GPCR_2_extracell_dom_sf"/>
</dbReference>
<dbReference type="SMART" id="SM00180">
    <property type="entry name" value="EGF_Lam"/>
    <property type="match status" value="1"/>
</dbReference>
<dbReference type="PROSITE" id="PS00022">
    <property type="entry name" value="EGF_1"/>
    <property type="match status" value="3"/>
</dbReference>
<feature type="compositionally biased region" description="Low complexity" evidence="22">
    <location>
        <begin position="2933"/>
        <end position="2943"/>
    </location>
</feature>
<dbReference type="Pfam" id="PF16489">
    <property type="entry name" value="GAIN"/>
    <property type="match status" value="1"/>
</dbReference>
<dbReference type="GO" id="GO:0022603">
    <property type="term" value="P:regulation of anatomical structure morphogenesis"/>
    <property type="evidence" value="ECO:0007669"/>
    <property type="project" value="UniProtKB-ARBA"/>
</dbReference>
<dbReference type="FunFam" id="1.20.1070.10:FF:000202">
    <property type="entry name" value="Cadherin EGF LAG seven-pass G-type receptor"/>
    <property type="match status" value="1"/>
</dbReference>
<evidence type="ECO:0000256" key="13">
    <source>
        <dbReference type="ARBA" id="ARBA00023136"/>
    </source>
</evidence>
<keyword evidence="5 20" id="KW-0245">EGF-like domain</keyword>
<evidence type="ECO:0000256" key="22">
    <source>
        <dbReference type="SAM" id="MobiDB-lite"/>
    </source>
</evidence>
<dbReference type="GO" id="GO:0007156">
    <property type="term" value="P:homophilic cell adhesion via plasma membrane adhesion molecules"/>
    <property type="evidence" value="ECO:0007669"/>
    <property type="project" value="InterPro"/>
</dbReference>
<dbReference type="InterPro" id="IPR017981">
    <property type="entry name" value="GPCR_2-like_7TM"/>
</dbReference>
<dbReference type="Pfam" id="PF00008">
    <property type="entry name" value="EGF"/>
    <property type="match status" value="2"/>
</dbReference>
<dbReference type="FunFam" id="2.60.40.60:FF:000029">
    <property type="entry name" value="Cadherin EGF LAG seven-pass G-type receptor 3"/>
    <property type="match status" value="1"/>
</dbReference>
<evidence type="ECO:0000256" key="14">
    <source>
        <dbReference type="ARBA" id="ARBA00023157"/>
    </source>
</evidence>
<feature type="domain" description="Cadherin" evidence="30">
    <location>
        <begin position="154"/>
        <end position="261"/>
    </location>
</feature>
<keyword evidence="10" id="KW-0130">Cell adhesion</keyword>
<dbReference type="InterPro" id="IPR032471">
    <property type="entry name" value="AGRL2-4_GAIN_subdom_A"/>
</dbReference>
<dbReference type="PROSITE" id="PS50027">
    <property type="entry name" value="EGF_LAM_2"/>
    <property type="match status" value="1"/>
</dbReference>
<dbReference type="SUPFAM" id="SSF49899">
    <property type="entry name" value="Concanavalin A-like lectins/glucanases"/>
    <property type="match status" value="2"/>
</dbReference>
<dbReference type="FunFam" id="2.60.40.60:FF:000024">
    <property type="entry name" value="FAT atypical cadherin 3"/>
    <property type="match status" value="1"/>
</dbReference>
<dbReference type="GO" id="GO:0035159">
    <property type="term" value="P:regulation of tube length, open tracheal system"/>
    <property type="evidence" value="ECO:0007669"/>
    <property type="project" value="UniProtKB-ARBA"/>
</dbReference>
<feature type="transmembrane region" description="Helical" evidence="23">
    <location>
        <begin position="2349"/>
        <end position="2368"/>
    </location>
</feature>
<keyword evidence="8" id="KW-0677">Repeat</keyword>
<dbReference type="FunFam" id="2.60.40.60:FF:000013">
    <property type="entry name" value="Cadherin EGF LAG seven-pass G-type receptor"/>
    <property type="match status" value="1"/>
</dbReference>
<dbReference type="FunFam" id="2.60.40.60:FF:000010">
    <property type="entry name" value="Cadherin EGF LAG seven-pass G-type receptor 3"/>
    <property type="match status" value="1"/>
</dbReference>
<evidence type="ECO:0000256" key="17">
    <source>
        <dbReference type="ARBA" id="ARBA00023224"/>
    </source>
</evidence>
<dbReference type="eggNOG" id="KOG4289">
    <property type="taxonomic scope" value="Eukaryota"/>
</dbReference>
<dbReference type="CDD" id="cd00055">
    <property type="entry name" value="EGF_Lam"/>
    <property type="match status" value="1"/>
</dbReference>
<evidence type="ECO:0000313" key="32">
    <source>
        <dbReference type="Proteomes" id="UP000015104"/>
    </source>
</evidence>
<sequence>MKFKLILIYLFSVFNHGFYNCDQRISSDETDYEISRLRRDAPNQPPYFDKSLYVVNIPEEKEKGTVVTKLIANDPEKGEIFYSMSAVLDARSQSVFSIDSLSGVVTTTSRLDRESMDLHYLRIIAVDSGIPPKTGTTTLQINVNDENDHQPVFERASYEASVKESLPVGSTILNVRATDSDADINAEIEYSLLNPTGPNEAFKIDSKTGVITTRATLDRETVNNYVLTIQASDCAAPVHRKHAETTVKITILDENDNYPQFSNRSYTAVVREDVDWTSHPVIVTISATDADEDANAAIRYSIIGGNTQGHFQIDSLTGEISVISPLDYETTRNYRLILRAQDAGSPPRSNTTKLLINVEDVNDNEPKFYNSLFQESVIENTPPGTNVLRIQAYDDDDGDNARLTYYIKGALSINGQSETIVGTLPNEMPLTINNETGWIMTTRQLDWEEGNLYEFSVIARDNGYPPKSSSANVIIRIQDVNDNDPVFEPKTYDATISEVDPIGTPVITVTATDRDENSRLNFQITNGNNKGKFSIYSQKNQGQITIAQPLDYKTERRYVLTVTVSDNGGRSDMAMVYVNVSDANTHRPVFEKTPYSVNIPEDAPIGTTVLIVEASDADIGENARITFSIDENSEFKIDPMTGSIVTNKQLDRERVAGYTLVVTATDNGSPPLADTTNVEIEVMDVNDNAPKFKQDSYQASISEDCLIGTRVTQVQATDDDYGLNGQIRYTFNGGNDGDGAFIIDSASGIIRTNKALDRESTAKYELIAIALDNGIPSQSSTIPIHVTVEDVNDNPPRFETDILRFYVPENSPIGWVVGELKAIDPDERGNSKIEYSIVGGPDAKAFSLVTRNNDIAELVTRVDMDYESPKKVYNLIVRASSVPLRNDVDVQVYVTDVNDNAPILKDFSIIFNNYKNHFPLEPIGRVPMYEADASDVMHFKFLSGNKAGLLILNSTTGEIRLSASLNTNVPTRARFEISVSDGLNEASALCQLTVNLVTESMLFNSVTIRLNNVKPVTFLSSLYDRFLDGLSAIVPAPKENIVIFSLQEEKITKGQVLSISFSARIPDSSDLDAFYPSQYLQERIYLNRPFLTMITGLEVLPFDDNLCVREPCPNFEQCLSVLKFGNASDFISSETTLFRPINPVNTFACRCPYGFTGMYHKYECDTEINLCFSNPCLNGGTCIRRESGYSCSCPSNFIGLCKSGSDCVNIRDQLSDASGLPVFKGFHCANCTHSEWSSPTCELHSRSFTKGSYLTFPPIKQRNRFNIKLKFATRRDNILLFYNGRYNEEHDFIALEIVNSTIVFSFSFGSSARHQVSLAALPGYLSNGLWHLVEVNYFNRTATLSLHNCDRGNMIGLPKEIMDYNFACTNSSTFQPEERCFDRMQTCFRYFDLIGPLQIGGLPPLPTTFPTTTDSFVGCISHLTINHELIDLNSYVANNLTTPGCLDKRDFCQSHPCMNGGTCIESWGSYMCRCKDGYLGKDCSLENEVVKHFNGDGYLIFAPRLRPISIPWLVRLSFKTLKSKGTILRIQLSQKTYVIIDIEDGILRYTFDKETVVVAPFRVNDGEWHYLEANWMANGIWLNLDYGQYEANQDFSGDIRGLFISKVSVGGIEPGEDETTAPTASIPSSANIDLIGFSGCIQGVDVGNARDAWLRPLSEINVAEGCHYHDPCSSNPCPHQAQCINKGLGNYVCKCNPSYIGTDCILVCELNPCSPGSRCIPWNNEQGYRCECDEFHTGPNCDVPIENRCPSNWWGYPICGPCNCDSNKGYDGHCNQTTGECMCQEAHYQPSGSDSCFACDCYSRGSLSNQCDPITGQCQCRLGVIGRRCDTCASSLYEVTTKGCEVIYDGCPRSYAEGIWWERGLFKTEVIQNCPTGSFGKAKRYCDETTGWAVPDLFECTSNSFIELADQLVLLEKEKFPLTTYLAIKFSHDLKVAINSTKELYGSDVLISYGILNHLLQYELNQKGLNLTHKQDRYYLSNLIYASSKIFDIDYQKYWSKMTYNTETNDGNGPEVLLTLFSEYSKILIENMEDTYTEPFEIAFPNMVFGLDTIGYDELWEVTSIKSPINHFSSNYSNNVQKLSTSPYLDHNVPSSIGPVISLPKYNNYPMRKQNSDEITRLIPSLKTLRLKEPDNLTSFEKSTPINGYSSAGSRESYPRAIYSYAIYHTLGQHLQDSYDSSVKHRFGVPVKLNTPLTSFVIRPADSKMFLDKNLKPRITVRLKTLSSEGYNNPQCGYWVSGSTSKSRSNSQYESKFGKWSTRGCEITGIFPPTKLRRSFTYINCTCDRIAPIGVLMDTTSSKIYVEESYVLSVSTLAGISLSLVILLITLFLLSVIRGVQTNSNSIHRNIVISMIAAQTIFMVAMKLRNSLTQRGFPCTMVAISLHYTFLCEFSWIFVESIHLYRMLTEIRDINHGSMRFYYFVGYALPAIIVGLAVGVKADQYGHYLFCWLSIYEGVIWSMIGPIAAFSFVSVIIFALALRASIQIKETVSDYGNLRTLLWLSIILLPVLGSTWILALLASNDTLEEFNLGFVILCIISSFYIFIGYCLVNRRVRQNIKITWYRLKGIKSNNLEESISGTRTSLAGKTPIGVINPLQGAHLDVLHSRGFGISTSSTTSRSTATKTSSSPYRSDVPSGISPSVRSHPKSRHHRKGIRGRRAGRMGSESESEMSYQPSFDLASSHSSDEEEAEAIDAPEQNHINIMRQQSMAGEPDDHTNGLVVSASEQHHLSHPQFVDQKRWGSFGMNIRQPPTLTMEPPTLEGVPYLPQRPYSRSNILAMGLPEPVPLYDNSPDMNISQDEGLSPGYNEENGEPCIQGAPQVHQRYDSLPVHGMMANLDSDHKEINSVGVPHDRNTPSQMEAEESEIGPQIYSRQSRTESDSVNSQEDLTNNPYGYIPSQNNPHFTQAAMSSNSPRGVNTPPTDIQKSKSHSSSSSSLSHG</sequence>
<dbReference type="FunFam" id="2.10.25.10:FF:000434">
    <property type="entry name" value="Predicted protein"/>
    <property type="match status" value="1"/>
</dbReference>
<feature type="disulfide bond" evidence="20">
    <location>
        <begin position="1732"/>
        <end position="1741"/>
    </location>
</feature>
<dbReference type="PROSITE" id="PS50227">
    <property type="entry name" value="G_PROTEIN_RECEP_F2_3"/>
    <property type="match status" value="1"/>
</dbReference>
<evidence type="ECO:0000259" key="26">
    <source>
        <dbReference type="PROSITE" id="PS50026"/>
    </source>
</evidence>
<evidence type="ECO:0000256" key="10">
    <source>
        <dbReference type="ARBA" id="ARBA00022889"/>
    </source>
</evidence>
<evidence type="ECO:0000256" key="23">
    <source>
        <dbReference type="SAM" id="Phobius"/>
    </source>
</evidence>
<dbReference type="Gene3D" id="2.10.25.10">
    <property type="entry name" value="Laminin"/>
    <property type="match status" value="5"/>
</dbReference>
<dbReference type="InterPro" id="IPR002049">
    <property type="entry name" value="LE_dom"/>
</dbReference>
<evidence type="ECO:0000256" key="8">
    <source>
        <dbReference type="ARBA" id="ARBA00022737"/>
    </source>
</evidence>
<feature type="domain" description="Cadherin" evidence="30">
    <location>
        <begin position="488"/>
        <end position="590"/>
    </location>
</feature>
<dbReference type="GO" id="GO:0048468">
    <property type="term" value="P:cell development"/>
    <property type="evidence" value="ECO:0007669"/>
    <property type="project" value="UniProtKB-ARBA"/>
</dbReference>
<dbReference type="EMBL" id="CAEY01001357">
    <property type="status" value="NOT_ANNOTATED_CDS"/>
    <property type="molecule type" value="Genomic_DNA"/>
</dbReference>
<keyword evidence="11 23" id="KW-1133">Transmembrane helix</keyword>
<dbReference type="InterPro" id="IPR002126">
    <property type="entry name" value="Cadherin-like_dom"/>
</dbReference>
<evidence type="ECO:0000256" key="20">
    <source>
        <dbReference type="PROSITE-ProRule" id="PRU00076"/>
    </source>
</evidence>
<dbReference type="Gene3D" id="2.60.40.60">
    <property type="entry name" value="Cadherins"/>
    <property type="match status" value="9"/>
</dbReference>
<evidence type="ECO:0000259" key="28">
    <source>
        <dbReference type="PROSITE" id="PS50227"/>
    </source>
</evidence>
<dbReference type="GO" id="GO:0042067">
    <property type="term" value="P:establishment of ommatidial planar polarity"/>
    <property type="evidence" value="ECO:0007669"/>
    <property type="project" value="UniProtKB-ARBA"/>
</dbReference>
<dbReference type="GO" id="GO:0007166">
    <property type="term" value="P:cell surface receptor signaling pathway"/>
    <property type="evidence" value="ECO:0007669"/>
    <property type="project" value="InterPro"/>
</dbReference>
<feature type="domain" description="EGF-like" evidence="26">
    <location>
        <begin position="1167"/>
        <end position="1202"/>
    </location>
</feature>
<dbReference type="InterPro" id="IPR046338">
    <property type="entry name" value="GAIN_dom_sf"/>
</dbReference>
<dbReference type="Gene3D" id="2.60.220.50">
    <property type="match status" value="1"/>
</dbReference>
<evidence type="ECO:0000256" key="11">
    <source>
        <dbReference type="ARBA" id="ARBA00022989"/>
    </source>
</evidence>
<keyword evidence="7 24" id="KW-0732">Signal</keyword>
<evidence type="ECO:0000256" key="1">
    <source>
        <dbReference type="ARBA" id="ARBA00004221"/>
    </source>
</evidence>
<evidence type="ECO:0000256" key="12">
    <source>
        <dbReference type="ARBA" id="ARBA00023040"/>
    </source>
</evidence>
<dbReference type="SMART" id="SM00181">
    <property type="entry name" value="EGF"/>
    <property type="match status" value="5"/>
</dbReference>
<dbReference type="GO" id="GO:0004930">
    <property type="term" value="F:G protein-coupled receptor activity"/>
    <property type="evidence" value="ECO:0007669"/>
    <property type="project" value="UniProtKB-KW"/>
</dbReference>
<dbReference type="SUPFAM" id="SSF49313">
    <property type="entry name" value="Cadherin-like"/>
    <property type="match status" value="9"/>
</dbReference>
<dbReference type="PROSITE" id="PS50025">
    <property type="entry name" value="LAM_G_DOMAIN"/>
    <property type="match status" value="2"/>
</dbReference>
<dbReference type="PANTHER" id="PTHR24026:SF51">
    <property type="entry name" value="PROTOCADHERIN-LIKE WING POLARITY PROTEIN STAN"/>
    <property type="match status" value="1"/>
</dbReference>
<evidence type="ECO:0000256" key="7">
    <source>
        <dbReference type="ARBA" id="ARBA00022729"/>
    </source>
</evidence>
<comment type="subcellular location">
    <subcellularLocation>
        <location evidence="1">Apical cell membrane</location>
    </subcellularLocation>
    <subcellularLocation>
        <location evidence="3">Cell membrane</location>
        <topology evidence="3">Multi-pass membrane protein</topology>
    </subcellularLocation>
    <subcellularLocation>
        <location evidence="2">Cell membrane</location>
        <topology evidence="2">Single-pass type I membrane protein</topology>
    </subcellularLocation>
</comment>
<feature type="disulfide bond" evidence="21">
    <location>
        <begin position="1801"/>
        <end position="1818"/>
    </location>
</feature>
<evidence type="ECO:0000256" key="19">
    <source>
        <dbReference type="PROSITE-ProRule" id="PRU00043"/>
    </source>
</evidence>
<evidence type="ECO:0000256" key="3">
    <source>
        <dbReference type="ARBA" id="ARBA00004651"/>
    </source>
</evidence>
<dbReference type="Gene3D" id="2.60.120.200">
    <property type="match status" value="2"/>
</dbReference>
<dbReference type="SUPFAM" id="SSF57196">
    <property type="entry name" value="EGF/Laminin"/>
    <property type="match status" value="3"/>
</dbReference>